<keyword evidence="4" id="KW-1185">Reference proteome</keyword>
<comment type="caution">
    <text evidence="3">The sequence shown here is derived from an EMBL/GenBank/DDBJ whole genome shotgun (WGS) entry which is preliminary data.</text>
</comment>
<gene>
    <name evidence="3" type="ORF">N0V84_007066</name>
</gene>
<feature type="domain" description="FMN-dependent dehydrogenase" evidence="2">
    <location>
        <begin position="80"/>
        <end position="129"/>
    </location>
</feature>
<evidence type="ECO:0000256" key="1">
    <source>
        <dbReference type="ARBA" id="ARBA00001917"/>
    </source>
</evidence>
<evidence type="ECO:0000313" key="4">
    <source>
        <dbReference type="Proteomes" id="UP001140502"/>
    </source>
</evidence>
<evidence type="ECO:0000259" key="2">
    <source>
        <dbReference type="Pfam" id="PF01070"/>
    </source>
</evidence>
<dbReference type="EMBL" id="JAPEUR010000149">
    <property type="protein sequence ID" value="KAJ4318012.1"/>
    <property type="molecule type" value="Genomic_DNA"/>
</dbReference>
<dbReference type="Gene3D" id="3.20.20.70">
    <property type="entry name" value="Aldolase class I"/>
    <property type="match status" value="2"/>
</dbReference>
<dbReference type="AlphaFoldDB" id="A0A9W8WAT9"/>
<comment type="cofactor">
    <cofactor evidence="1">
        <name>FMN</name>
        <dbReference type="ChEBI" id="CHEBI:58210"/>
    </cofactor>
</comment>
<dbReference type="PANTHER" id="PTHR10578:SF86">
    <property type="entry name" value="DEPENDENT DEHYDROGENASE, PUTATIVE (AFU_ORTHOLOGUE AFUA_6G02720)-RELATED"/>
    <property type="match status" value="1"/>
</dbReference>
<dbReference type="InterPro" id="IPR000262">
    <property type="entry name" value="FMN-dep_DH"/>
</dbReference>
<name>A0A9W8WAT9_9HYPO</name>
<proteinExistence type="predicted"/>
<dbReference type="Proteomes" id="UP001140502">
    <property type="component" value="Unassembled WGS sequence"/>
</dbReference>
<evidence type="ECO:0000313" key="3">
    <source>
        <dbReference type="EMBL" id="KAJ4318012.1"/>
    </source>
</evidence>
<dbReference type="OrthoDB" id="25826at2759"/>
<accession>A0A9W8WAT9</accession>
<organism evidence="3 4">
    <name type="scientific">Fusarium piperis</name>
    <dbReference type="NCBI Taxonomy" id="1435070"/>
    <lineage>
        <taxon>Eukaryota</taxon>
        <taxon>Fungi</taxon>
        <taxon>Dikarya</taxon>
        <taxon>Ascomycota</taxon>
        <taxon>Pezizomycotina</taxon>
        <taxon>Sordariomycetes</taxon>
        <taxon>Hypocreomycetidae</taxon>
        <taxon>Hypocreales</taxon>
        <taxon>Nectriaceae</taxon>
        <taxon>Fusarium</taxon>
        <taxon>Fusarium solani species complex</taxon>
    </lineage>
</organism>
<sequence>MASDKDPKSPTASIIEPDSASYASFQRDIYQALRPPLFSTKPSEWEALARSKVPAANFDYVHGSAGTSATADANVEAFSRPLLVAPIGVQNIMHSDAEEATAMACHHVGIPMILSSAATRTIEQVAEANANGD</sequence>
<dbReference type="GO" id="GO:0016491">
    <property type="term" value="F:oxidoreductase activity"/>
    <property type="evidence" value="ECO:0007669"/>
    <property type="project" value="InterPro"/>
</dbReference>
<dbReference type="PANTHER" id="PTHR10578">
    <property type="entry name" value="S -2-HYDROXY-ACID OXIDASE-RELATED"/>
    <property type="match status" value="1"/>
</dbReference>
<dbReference type="SUPFAM" id="SSF51395">
    <property type="entry name" value="FMN-linked oxidoreductases"/>
    <property type="match status" value="1"/>
</dbReference>
<reference evidence="3" key="1">
    <citation type="submission" date="2022-10" db="EMBL/GenBank/DDBJ databases">
        <title>Tapping the CABI collections for fungal endophytes: first genome assemblies for Collariella, Neodidymelliopsis, Ascochyta clinopodiicola, Didymella pomorum, Didymosphaeria variabile, Neocosmospora piperis and Neocucurbitaria cava.</title>
        <authorList>
            <person name="Hill R."/>
        </authorList>
    </citation>
    <scope>NUCLEOTIDE SEQUENCE</scope>
    <source>
        <strain evidence="3">IMI 366586</strain>
    </source>
</reference>
<dbReference type="Pfam" id="PF01070">
    <property type="entry name" value="FMN_dh"/>
    <property type="match status" value="1"/>
</dbReference>
<dbReference type="InterPro" id="IPR013785">
    <property type="entry name" value="Aldolase_TIM"/>
</dbReference>
<protein>
    <recommendedName>
        <fullName evidence="2">FMN-dependent dehydrogenase domain-containing protein</fullName>
    </recommendedName>
</protein>